<keyword evidence="2" id="KW-0378">Hydrolase</keyword>
<dbReference type="GO" id="GO:0016787">
    <property type="term" value="F:hydrolase activity"/>
    <property type="evidence" value="ECO:0007669"/>
    <property type="project" value="UniProtKB-KW"/>
</dbReference>
<accession>A0A934WP68</accession>
<evidence type="ECO:0000313" key="3">
    <source>
        <dbReference type="Proteomes" id="UP000633365"/>
    </source>
</evidence>
<dbReference type="InterPro" id="IPR036380">
    <property type="entry name" value="Isochorismatase-like_sf"/>
</dbReference>
<dbReference type="CDD" id="cd00431">
    <property type="entry name" value="cysteine_hydrolases"/>
    <property type="match status" value="1"/>
</dbReference>
<proteinExistence type="predicted"/>
<dbReference type="RefSeq" id="WP_201426645.1">
    <property type="nucleotide sequence ID" value="NZ_JAEQMG010000027.1"/>
</dbReference>
<gene>
    <name evidence="2" type="ORF">JKK62_01470</name>
</gene>
<sequence length="174" mass="18692">MKHFLIVVDMQKDFVDGALGTKEAVSIVPSVVKKIEEFDGEIFATLDTHGENYMQTMEGRNLPVPHCIKGTEGWELDKAVAAALEKKGYTPVEKGTFGAAQLPAMVMNACAGEPCDIELIGLCTDICVVSNALLLKAIFCESPISVDSACCAGVTPEKHLAALETMRSCQIEVK</sequence>
<keyword evidence="3" id="KW-1185">Reference proteome</keyword>
<organism evidence="2 3">
    <name type="scientific">Ruminococcus difficilis</name>
    <dbReference type="NCBI Taxonomy" id="2763069"/>
    <lineage>
        <taxon>Bacteria</taxon>
        <taxon>Bacillati</taxon>
        <taxon>Bacillota</taxon>
        <taxon>Clostridia</taxon>
        <taxon>Eubacteriales</taxon>
        <taxon>Oscillospiraceae</taxon>
        <taxon>Ruminococcus</taxon>
    </lineage>
</organism>
<dbReference type="Pfam" id="PF00857">
    <property type="entry name" value="Isochorismatase"/>
    <property type="match status" value="1"/>
</dbReference>
<dbReference type="AlphaFoldDB" id="A0A934WP68"/>
<evidence type="ECO:0000313" key="2">
    <source>
        <dbReference type="EMBL" id="MBK6087336.1"/>
    </source>
</evidence>
<comment type="caution">
    <text evidence="2">The sequence shown here is derived from an EMBL/GenBank/DDBJ whole genome shotgun (WGS) entry which is preliminary data.</text>
</comment>
<evidence type="ECO:0000259" key="1">
    <source>
        <dbReference type="Pfam" id="PF00857"/>
    </source>
</evidence>
<dbReference type="EMBL" id="JAEQMG010000027">
    <property type="protein sequence ID" value="MBK6087336.1"/>
    <property type="molecule type" value="Genomic_DNA"/>
</dbReference>
<dbReference type="SUPFAM" id="SSF52499">
    <property type="entry name" value="Isochorismatase-like hydrolases"/>
    <property type="match status" value="1"/>
</dbReference>
<dbReference type="Proteomes" id="UP000633365">
    <property type="component" value="Unassembled WGS sequence"/>
</dbReference>
<reference evidence="2" key="1">
    <citation type="submission" date="2021-01" db="EMBL/GenBank/DDBJ databases">
        <title>Genome public.</title>
        <authorList>
            <person name="Liu C."/>
            <person name="Sun Q."/>
        </authorList>
    </citation>
    <scope>NUCLEOTIDE SEQUENCE</scope>
    <source>
        <strain evidence="2">M6</strain>
    </source>
</reference>
<feature type="domain" description="Isochorismatase-like" evidence="1">
    <location>
        <begin position="5"/>
        <end position="171"/>
    </location>
</feature>
<name>A0A934WP68_9FIRM</name>
<protein>
    <submittedName>
        <fullName evidence="2">Cysteine hydrolase</fullName>
    </submittedName>
</protein>
<dbReference type="Gene3D" id="3.40.50.850">
    <property type="entry name" value="Isochorismatase-like"/>
    <property type="match status" value="1"/>
</dbReference>
<dbReference type="InterPro" id="IPR000868">
    <property type="entry name" value="Isochorismatase-like_dom"/>
</dbReference>